<keyword evidence="7" id="KW-1185">Reference proteome</keyword>
<reference evidence="7" key="1">
    <citation type="journal article" date="2013" name="Nat. Biotechnol.">
        <title>Draft genome sequence of chickpea (Cicer arietinum) provides a resource for trait improvement.</title>
        <authorList>
            <person name="Varshney R.K."/>
            <person name="Song C."/>
            <person name="Saxena R.K."/>
            <person name="Azam S."/>
            <person name="Yu S."/>
            <person name="Sharpe A.G."/>
            <person name="Cannon S."/>
            <person name="Baek J."/>
            <person name="Rosen B.D."/>
            <person name="Tar'an B."/>
            <person name="Millan T."/>
            <person name="Zhang X."/>
            <person name="Ramsay L.D."/>
            <person name="Iwata A."/>
            <person name="Wang Y."/>
            <person name="Nelson W."/>
            <person name="Farmer A.D."/>
            <person name="Gaur P.M."/>
            <person name="Soderlund C."/>
            <person name="Penmetsa R.V."/>
            <person name="Xu C."/>
            <person name="Bharti A.K."/>
            <person name="He W."/>
            <person name="Winter P."/>
            <person name="Zhao S."/>
            <person name="Hane J.K."/>
            <person name="Carrasquilla-Garcia N."/>
            <person name="Condie J.A."/>
            <person name="Upadhyaya H.D."/>
            <person name="Luo M.C."/>
            <person name="Thudi M."/>
            <person name="Gowda C.L."/>
            <person name="Singh N.P."/>
            <person name="Lichtenzveig J."/>
            <person name="Gali K.K."/>
            <person name="Rubio J."/>
            <person name="Nadarajan N."/>
            <person name="Dolezel J."/>
            <person name="Bansal K.C."/>
            <person name="Xu X."/>
            <person name="Edwards D."/>
            <person name="Zhang G."/>
            <person name="Kahl G."/>
            <person name="Gil J."/>
            <person name="Singh K.B."/>
            <person name="Datta S.K."/>
            <person name="Jackson S.A."/>
            <person name="Wang J."/>
            <person name="Cook D.R."/>
        </authorList>
    </citation>
    <scope>NUCLEOTIDE SEQUENCE [LARGE SCALE GENOMIC DNA]</scope>
    <source>
        <strain evidence="7">cv. CDC Frontier</strain>
    </source>
</reference>
<keyword evidence="2" id="KW-0805">Transcription regulation</keyword>
<dbReference type="PANTHER" id="PTHR31072">
    <property type="entry name" value="TRANSCRIPTION FACTOR TCP4-RELATED"/>
    <property type="match status" value="1"/>
</dbReference>
<dbReference type="KEGG" id="cam:101510192"/>
<dbReference type="PROSITE" id="PS51369">
    <property type="entry name" value="TCP"/>
    <property type="match status" value="1"/>
</dbReference>
<proteinExistence type="predicted"/>
<dbReference type="AlphaFoldDB" id="A0A1S2YR82"/>
<organism evidence="7 8">
    <name type="scientific">Cicer arietinum</name>
    <name type="common">Chickpea</name>
    <name type="synonym">Garbanzo</name>
    <dbReference type="NCBI Taxonomy" id="3827"/>
    <lineage>
        <taxon>Eukaryota</taxon>
        <taxon>Viridiplantae</taxon>
        <taxon>Streptophyta</taxon>
        <taxon>Embryophyta</taxon>
        <taxon>Tracheophyta</taxon>
        <taxon>Spermatophyta</taxon>
        <taxon>Magnoliopsida</taxon>
        <taxon>eudicotyledons</taxon>
        <taxon>Gunneridae</taxon>
        <taxon>Pentapetalae</taxon>
        <taxon>rosids</taxon>
        <taxon>fabids</taxon>
        <taxon>Fabales</taxon>
        <taxon>Fabaceae</taxon>
        <taxon>Papilionoideae</taxon>
        <taxon>50 kb inversion clade</taxon>
        <taxon>NPAAA clade</taxon>
        <taxon>Hologalegina</taxon>
        <taxon>IRL clade</taxon>
        <taxon>Cicereae</taxon>
        <taxon>Cicer</taxon>
    </lineage>
</organism>
<dbReference type="InterPro" id="IPR005333">
    <property type="entry name" value="Transcription_factor_TCP"/>
</dbReference>
<feature type="domain" description="TCP" evidence="6">
    <location>
        <begin position="53"/>
        <end position="111"/>
    </location>
</feature>
<dbReference type="PaxDb" id="3827-XP_004508663.1"/>
<keyword evidence="3" id="KW-0238">DNA-binding</keyword>
<keyword evidence="5" id="KW-0539">Nucleus</keyword>
<protein>
    <submittedName>
        <fullName evidence="8">Transcription factor TCP17</fullName>
    </submittedName>
</protein>
<dbReference type="GO" id="GO:0005634">
    <property type="term" value="C:nucleus"/>
    <property type="evidence" value="ECO:0007669"/>
    <property type="project" value="UniProtKB-SubCell"/>
</dbReference>
<accession>A0A1S2YR82</accession>
<evidence type="ECO:0000313" key="7">
    <source>
        <dbReference type="Proteomes" id="UP000087171"/>
    </source>
</evidence>
<dbReference type="Proteomes" id="UP000087171">
    <property type="component" value="Chromosome Ca7"/>
</dbReference>
<dbReference type="PANTHER" id="PTHR31072:SF268">
    <property type="entry name" value="TCP DOMAIN-CONTAINING PROTEIN"/>
    <property type="match status" value="1"/>
</dbReference>
<evidence type="ECO:0000256" key="5">
    <source>
        <dbReference type="ARBA" id="ARBA00023242"/>
    </source>
</evidence>
<dbReference type="GO" id="GO:0043565">
    <property type="term" value="F:sequence-specific DNA binding"/>
    <property type="evidence" value="ECO:0007669"/>
    <property type="project" value="TreeGrafter"/>
</dbReference>
<evidence type="ECO:0000313" key="8">
    <source>
        <dbReference type="RefSeq" id="XP_004508663.1"/>
    </source>
</evidence>
<dbReference type="OrthoDB" id="1889307at2759"/>
<name>A0A1S2YR82_CICAR</name>
<evidence type="ECO:0000259" key="6">
    <source>
        <dbReference type="PROSITE" id="PS51369"/>
    </source>
</evidence>
<dbReference type="STRING" id="3827.A0A1S2YR82"/>
<sequence length="353" mass="39215">MMIENSSESYEAKQEGGDGIMKSEKLAGAGSTSRQWTSLRNPRIVRVSRSLGGKDRHSKVCTIRGLRDRRIRLSVPTAIQLYDLQDRLGLSQPSKVVDWLIEATQSDIDKLPPLDIPQCFTSHFHHHQLPPPGTSFSLGGFYDQNNGMAKTRYNNWDIDSSVGRLKGKEAENVCMDSEKSKLWMKSTNEQFGSNYFSNSSPSVHGLSSYHNLDPSSTLSLSQFGNSGNNIFPYYHQQVESHHNSGTVMQFSSSSFTNGNSQLLFCPSSVSLFSNNNNSLETTDNHAARQHLHHQILNSSSSSLSSSSSSSHALMMPLIPTLHLPINSPFRRLPLPFSSKLLDSDHDNNNTRNG</sequence>
<evidence type="ECO:0000256" key="3">
    <source>
        <dbReference type="ARBA" id="ARBA00023125"/>
    </source>
</evidence>
<dbReference type="RefSeq" id="XP_004508663.1">
    <property type="nucleotide sequence ID" value="XM_004508606.3"/>
</dbReference>
<evidence type="ECO:0000256" key="4">
    <source>
        <dbReference type="ARBA" id="ARBA00023163"/>
    </source>
</evidence>
<dbReference type="GO" id="GO:0003700">
    <property type="term" value="F:DNA-binding transcription factor activity"/>
    <property type="evidence" value="ECO:0007669"/>
    <property type="project" value="InterPro"/>
</dbReference>
<reference evidence="8" key="2">
    <citation type="submission" date="2025-08" db="UniProtKB">
        <authorList>
            <consortium name="RefSeq"/>
        </authorList>
    </citation>
    <scope>IDENTIFICATION</scope>
    <source>
        <tissue evidence="8">Etiolated seedlings</tissue>
    </source>
</reference>
<gene>
    <name evidence="8" type="primary">LOC101510192</name>
</gene>
<evidence type="ECO:0000256" key="1">
    <source>
        <dbReference type="ARBA" id="ARBA00004123"/>
    </source>
</evidence>
<dbReference type="Pfam" id="PF03634">
    <property type="entry name" value="TCP"/>
    <property type="match status" value="1"/>
</dbReference>
<keyword evidence="4" id="KW-0804">Transcription</keyword>
<comment type="subcellular location">
    <subcellularLocation>
        <location evidence="1">Nucleus</location>
    </subcellularLocation>
</comment>
<dbReference type="eggNOG" id="ENOG502QS1Y">
    <property type="taxonomic scope" value="Eukaryota"/>
</dbReference>
<dbReference type="GeneID" id="101510192"/>
<evidence type="ECO:0000256" key="2">
    <source>
        <dbReference type="ARBA" id="ARBA00023015"/>
    </source>
</evidence>
<dbReference type="InterPro" id="IPR017887">
    <property type="entry name" value="TF_TCP_subgr"/>
</dbReference>